<feature type="domain" description="EGF-like" evidence="2">
    <location>
        <begin position="79"/>
        <end position="110"/>
    </location>
</feature>
<name>A0ABY7F2V7_MYAAR</name>
<feature type="domain" description="EGF-like" evidence="2">
    <location>
        <begin position="245"/>
        <end position="276"/>
    </location>
</feature>
<accession>A0ABY7F2V7</accession>
<keyword evidence="4" id="KW-1185">Reference proteome</keyword>
<dbReference type="InterPro" id="IPR000742">
    <property type="entry name" value="EGF"/>
</dbReference>
<sequence length="548" mass="59725">MPCAKLGIRIFVLGRPLTRIESHLLYAYPGDGKNYYMKDRKMKMTGGSTIIATTLLILVVHGRCQECEEGRYGNLCNETCGQHCLNNRCKQDDGSCTCETDYKFKGGKCILRTCPANCSTCTSLDSCDTCVDRYYYGETCEHECIHCRKGTICGKSDKYCWSACADGLTGDFCDSPCYAGCETCKKKNANICSSCKTGRYGKNKQYLTCNNHCNNNCVNNSCNAWYGLCDKGCVNGYKGNNCTDTCAGHCLNKTCQQFNDACVHGCDDGFYGRKCFYTCKRVESNCLVCTSNGNIFSSCTRCINGSYPGTSGKCVPCEPNCSGGCNSSGGVCYACVDGYRGSFCNVSCASNCKSCLQNNDECNECKEEFWGSDCLKKCSTNCKRGNDSMSSCDIISGKCKHGCLSESYGLQCSLSCDKHCLASEGGFLQCNQMDGQCRLGCENGYKQTDTGCINGKVGDDSAGTSGATVGDAVGGAISLLAIALVSGMFIFMLRRRRKDSIEADARADEEARTYEQLQERTEQPIYQNQNVDDNCTDNYAVLFTDTNI</sequence>
<keyword evidence="1" id="KW-0812">Transmembrane</keyword>
<feature type="domain" description="EGF-like" evidence="2">
    <location>
        <begin position="316"/>
        <end position="345"/>
    </location>
</feature>
<evidence type="ECO:0000313" key="3">
    <source>
        <dbReference type="EMBL" id="WAR16500.1"/>
    </source>
</evidence>
<keyword evidence="1" id="KW-0472">Membrane</keyword>
<evidence type="ECO:0000259" key="2">
    <source>
        <dbReference type="SMART" id="SM00181"/>
    </source>
</evidence>
<feature type="domain" description="EGF-like" evidence="2">
    <location>
        <begin position="347"/>
        <end position="375"/>
    </location>
</feature>
<evidence type="ECO:0000256" key="1">
    <source>
        <dbReference type="SAM" id="Phobius"/>
    </source>
</evidence>
<dbReference type="InterPro" id="IPR006212">
    <property type="entry name" value="Furin_repeat"/>
</dbReference>
<keyword evidence="1" id="KW-1133">Transmembrane helix</keyword>
<feature type="domain" description="EGF-like" evidence="2">
    <location>
        <begin position="212"/>
        <end position="243"/>
    </location>
</feature>
<gene>
    <name evidence="3" type="ORF">MAR_031094</name>
</gene>
<dbReference type="InterPro" id="IPR009030">
    <property type="entry name" value="Growth_fac_rcpt_cys_sf"/>
</dbReference>
<dbReference type="SMART" id="SM00181">
    <property type="entry name" value="EGF"/>
    <property type="match status" value="7"/>
</dbReference>
<evidence type="ECO:0000313" key="4">
    <source>
        <dbReference type="Proteomes" id="UP001164746"/>
    </source>
</evidence>
<feature type="transmembrane region" description="Helical" evidence="1">
    <location>
        <begin position="472"/>
        <end position="493"/>
    </location>
</feature>
<dbReference type="EMBL" id="CP111021">
    <property type="protein sequence ID" value="WAR16500.1"/>
    <property type="molecule type" value="Genomic_DNA"/>
</dbReference>
<proteinExistence type="predicted"/>
<protein>
    <submittedName>
        <fullName evidence="3">TENX-like protein</fullName>
    </submittedName>
</protein>
<dbReference type="SMART" id="SM00261">
    <property type="entry name" value="FU"/>
    <property type="match status" value="4"/>
</dbReference>
<feature type="domain" description="EGF-like" evidence="2">
    <location>
        <begin position="113"/>
        <end position="141"/>
    </location>
</feature>
<organism evidence="3 4">
    <name type="scientific">Mya arenaria</name>
    <name type="common">Soft-shell clam</name>
    <dbReference type="NCBI Taxonomy" id="6604"/>
    <lineage>
        <taxon>Eukaryota</taxon>
        <taxon>Metazoa</taxon>
        <taxon>Spiralia</taxon>
        <taxon>Lophotrochozoa</taxon>
        <taxon>Mollusca</taxon>
        <taxon>Bivalvia</taxon>
        <taxon>Autobranchia</taxon>
        <taxon>Heteroconchia</taxon>
        <taxon>Euheterodonta</taxon>
        <taxon>Imparidentia</taxon>
        <taxon>Neoheterodontei</taxon>
        <taxon>Myida</taxon>
        <taxon>Myoidea</taxon>
        <taxon>Myidae</taxon>
        <taxon>Mya</taxon>
    </lineage>
</organism>
<dbReference type="SUPFAM" id="SSF57184">
    <property type="entry name" value="Growth factor receptor domain"/>
    <property type="match status" value="2"/>
</dbReference>
<feature type="domain" description="EGF-like" evidence="2">
    <location>
        <begin position="176"/>
        <end position="210"/>
    </location>
</feature>
<reference evidence="3" key="1">
    <citation type="submission" date="2022-11" db="EMBL/GenBank/DDBJ databases">
        <title>Centuries of genome instability and evolution in soft-shell clam transmissible cancer (bioRxiv).</title>
        <authorList>
            <person name="Hart S.F.M."/>
            <person name="Yonemitsu M.A."/>
            <person name="Giersch R.M."/>
            <person name="Beal B.F."/>
            <person name="Arriagada G."/>
            <person name="Davis B.W."/>
            <person name="Ostrander E.A."/>
            <person name="Goff S.P."/>
            <person name="Metzger M.J."/>
        </authorList>
    </citation>
    <scope>NUCLEOTIDE SEQUENCE</scope>
    <source>
        <strain evidence="3">MELC-2E11</strain>
        <tissue evidence="3">Siphon/mantle</tissue>
    </source>
</reference>
<dbReference type="Proteomes" id="UP001164746">
    <property type="component" value="Chromosome 10"/>
</dbReference>